<dbReference type="PANTHER" id="PTHR28093:SF1">
    <property type="entry name" value="MORPHOGENESIS-RELATED PROTEIN MSB1"/>
    <property type="match status" value="1"/>
</dbReference>
<keyword evidence="4" id="KW-1185">Reference proteome</keyword>
<feature type="compositionally biased region" description="Polar residues" evidence="1">
    <location>
        <begin position="443"/>
        <end position="456"/>
    </location>
</feature>
<evidence type="ECO:0000313" key="3">
    <source>
        <dbReference type="EMBL" id="TQB74807.1"/>
    </source>
</evidence>
<evidence type="ECO:0000313" key="4">
    <source>
        <dbReference type="Proteomes" id="UP000319663"/>
    </source>
</evidence>
<gene>
    <name evidence="3" type="ORF">MPDQ_004249</name>
</gene>
<comment type="caution">
    <text evidence="3">The sequence shown here is derived from an EMBL/GenBank/DDBJ whole genome shotgun (WGS) entry which is preliminary data.</text>
</comment>
<dbReference type="Proteomes" id="UP000319663">
    <property type="component" value="Unassembled WGS sequence"/>
</dbReference>
<dbReference type="PANTHER" id="PTHR28093">
    <property type="entry name" value="MORPHOGENESIS-RELATED PROTEIN MSB1"/>
    <property type="match status" value="1"/>
</dbReference>
<evidence type="ECO:0000259" key="2">
    <source>
        <dbReference type="Pfam" id="PF08101"/>
    </source>
</evidence>
<sequence length="594" mass="65265">MPFFTRVFRSKDSSSKKHAKTTPVQENGVSRPKWTDAWTRSEVAPSEVQELLRACTKELKARALATPLLLLPFRPSSNPSAARSFIRNYFKNPSAGGGSQLHGDDLAQELRLAEPMVLCSVIKWCWSRLPGGVVTWDAYELFKIGEQGMSAAPYHVIWPSTDSPQDSGLAHDAFSRFIPMSVESDARTRIIFDFFDLLAAIAAHSKSNGLGGRKLSRYAGWWAFEQKGNSKGFEEAYNHWALAADATSHLFFAYLRSISPEATRGVSISTLPLTLQSLLNATEYPPVRPSLLQVTTTKVAITVETVSPTPFALLRRAKNFEYRDSDHHLQEFSHYGDPVQALTDECLRVLKCISNANQSNISSTKTSTSLRDAAWSRFEDVGFGAPIESDDDDDDKNAAVLAASEFGSIKSDSVYNAGHDLNRPSTPSWADFLTSGFTGTGVDGNSNGSVTPSYPTSLLPPDKVLPPIPTSRGQSSQSHKRGLDDMSTLEPGELASITDLELDDSFWWVWISSLAGEEPDSRKAVFGRCALVETVIKGAKWLIIEEKIKGAVPESDPSAYIAEKNRGFFSTLGGRRGKMSRAKSTKLSKTISYR</sequence>
<dbReference type="InterPro" id="IPR037508">
    <property type="entry name" value="Msb1/Mug8"/>
</dbReference>
<dbReference type="Pfam" id="PF08101">
    <property type="entry name" value="Msb1-Mug8_dom"/>
    <property type="match status" value="1"/>
</dbReference>
<feature type="region of interest" description="Disordered" evidence="1">
    <location>
        <begin position="9"/>
        <end position="32"/>
    </location>
</feature>
<proteinExistence type="predicted"/>
<organism evidence="3 4">
    <name type="scientific">Monascus purpureus</name>
    <name type="common">Red mold</name>
    <name type="synonym">Monascus anka</name>
    <dbReference type="NCBI Taxonomy" id="5098"/>
    <lineage>
        <taxon>Eukaryota</taxon>
        <taxon>Fungi</taxon>
        <taxon>Dikarya</taxon>
        <taxon>Ascomycota</taxon>
        <taxon>Pezizomycotina</taxon>
        <taxon>Eurotiomycetes</taxon>
        <taxon>Eurotiomycetidae</taxon>
        <taxon>Eurotiales</taxon>
        <taxon>Aspergillaceae</taxon>
        <taxon>Monascus</taxon>
    </lineage>
</organism>
<feature type="region of interest" description="Disordered" evidence="1">
    <location>
        <begin position="441"/>
        <end position="487"/>
    </location>
</feature>
<dbReference type="EMBL" id="VIFY01000027">
    <property type="protein sequence ID" value="TQB74807.1"/>
    <property type="molecule type" value="Genomic_DNA"/>
</dbReference>
<name>A0A507R2A5_MONPU</name>
<protein>
    <recommendedName>
        <fullName evidence="2">Meiotically up-regulated protein Msb1/Mug8 domain-containing protein</fullName>
    </recommendedName>
</protein>
<evidence type="ECO:0000256" key="1">
    <source>
        <dbReference type="SAM" id="MobiDB-lite"/>
    </source>
</evidence>
<dbReference type="InterPro" id="IPR012965">
    <property type="entry name" value="Msb1/Mug8_dom"/>
</dbReference>
<accession>A0A507R2A5</accession>
<dbReference type="STRING" id="5098.A0A507R2A5"/>
<dbReference type="AlphaFoldDB" id="A0A507R2A5"/>
<feature type="domain" description="Meiotically up-regulated protein Msb1/Mug8" evidence="2">
    <location>
        <begin position="42"/>
        <end position="547"/>
    </location>
</feature>
<reference evidence="3 4" key="1">
    <citation type="submission" date="2019-06" db="EMBL/GenBank/DDBJ databases">
        <title>Wine fermentation using esterase from Monascus purpureus.</title>
        <authorList>
            <person name="Geng C."/>
            <person name="Zhang Y."/>
        </authorList>
    </citation>
    <scope>NUCLEOTIDE SEQUENCE [LARGE SCALE GENOMIC DNA]</scope>
    <source>
        <strain evidence="3">HQ1</strain>
    </source>
</reference>